<keyword evidence="2" id="KW-0969">Cilium</keyword>
<reference evidence="2 3" key="1">
    <citation type="submission" date="2020-08" db="EMBL/GenBank/DDBJ databases">
        <title>Genomic Encyclopedia of Type Strains, Phase IV (KMG-IV): sequencing the most valuable type-strain genomes for metagenomic binning, comparative biology and taxonomic classification.</title>
        <authorList>
            <person name="Goeker M."/>
        </authorList>
    </citation>
    <scope>NUCLEOTIDE SEQUENCE [LARGE SCALE GENOMIC DNA]</scope>
    <source>
        <strain evidence="2 3">DSM 19169</strain>
    </source>
</reference>
<evidence type="ECO:0000313" key="2">
    <source>
        <dbReference type="EMBL" id="MBB5356336.1"/>
    </source>
</evidence>
<feature type="compositionally biased region" description="Polar residues" evidence="1">
    <location>
        <begin position="128"/>
        <end position="141"/>
    </location>
</feature>
<feature type="region of interest" description="Disordered" evidence="1">
    <location>
        <begin position="1"/>
        <end position="52"/>
    </location>
</feature>
<organism evidence="2 3">
    <name type="scientific">Anoxybacillus mongoliensis</name>
    <dbReference type="NCBI Taxonomy" id="452565"/>
    <lineage>
        <taxon>Bacteria</taxon>
        <taxon>Bacillati</taxon>
        <taxon>Bacillota</taxon>
        <taxon>Bacilli</taxon>
        <taxon>Bacillales</taxon>
        <taxon>Anoxybacillaceae</taxon>
        <taxon>Anoxybacillus</taxon>
    </lineage>
</organism>
<keyword evidence="2" id="KW-0282">Flagellum</keyword>
<feature type="compositionally biased region" description="Low complexity" evidence="1">
    <location>
        <begin position="37"/>
        <end position="51"/>
    </location>
</feature>
<dbReference type="CDD" id="cd20692">
    <property type="entry name" value="CdiA-CT_Ec-like"/>
    <property type="match status" value="1"/>
</dbReference>
<feature type="region of interest" description="Disordered" evidence="1">
    <location>
        <begin position="128"/>
        <end position="147"/>
    </location>
</feature>
<protein>
    <submittedName>
        <fullName evidence="2">Anti-sigma28 factor (Negative regulator of flagellin synthesis)</fullName>
    </submittedName>
</protein>
<dbReference type="EMBL" id="JACHEQ010000014">
    <property type="protein sequence ID" value="MBB5356336.1"/>
    <property type="molecule type" value="Genomic_DNA"/>
</dbReference>
<keyword evidence="2" id="KW-0966">Cell projection</keyword>
<dbReference type="AlphaFoldDB" id="A0A7W8JIP3"/>
<dbReference type="RefSeq" id="WP_425486539.1">
    <property type="nucleotide sequence ID" value="NZ_JACHEQ010000014.1"/>
</dbReference>
<evidence type="ECO:0000256" key="1">
    <source>
        <dbReference type="SAM" id="MobiDB-lite"/>
    </source>
</evidence>
<proteinExistence type="predicted"/>
<feature type="compositionally biased region" description="Polar residues" evidence="1">
    <location>
        <begin position="1"/>
        <end position="29"/>
    </location>
</feature>
<sequence>MPFSKSASAAMTRSSYSRTVNTHVTSTATKTEKVNHPQNSSAKSSKPSIPKDTVHISQEARKAYELAINPVRNTIGNTVYKPIDFIKREASRNLGNQTETALYNPVKSIKNALQSAVKSFETDTVQMSKEVQEASQQSQKSNDVKKAKEEALTRQIRLSLYNMDKDVRTVVVHSLSQDVYTASKNKSDKGWSATKELIEVVTDFVPMVGTIKDAYCLYQVLSNPKSDAKDVAEALVGFIPGLGDLKSIAKVTNAIKKAFDIDPKKLDQAVSIIKGIGKGEQVLDKVKTYEQARNKALDLVGDLGPNSKPYIGTLKSSAGYGKVIGRQSADGKVRWRLDYDPNKGIHINIEDFRNGKGANARKIVIPFEGNESTFKSLLKHLNR</sequence>
<gene>
    <name evidence="2" type="ORF">HNR43_002320</name>
</gene>
<dbReference type="Proteomes" id="UP000583699">
    <property type="component" value="Unassembled WGS sequence"/>
</dbReference>
<comment type="caution">
    <text evidence="2">The sequence shown here is derived from an EMBL/GenBank/DDBJ whole genome shotgun (WGS) entry which is preliminary data.</text>
</comment>
<evidence type="ECO:0000313" key="3">
    <source>
        <dbReference type="Proteomes" id="UP000583699"/>
    </source>
</evidence>
<keyword evidence="3" id="KW-1185">Reference proteome</keyword>
<accession>A0A7W8JIP3</accession>
<name>A0A7W8JIP3_9BACL</name>